<dbReference type="InterPro" id="IPR025597">
    <property type="entry name" value="DUF4345"/>
</dbReference>
<proteinExistence type="predicted"/>
<keyword evidence="3" id="KW-1185">Reference proteome</keyword>
<protein>
    <submittedName>
        <fullName evidence="2">DUF4345 domain-containing protein</fullName>
    </submittedName>
</protein>
<sequence length="131" mass="13531">MGRASREAARMDTIVIAVVGVFFLAMGGYALVAPAALARPFRLRVQSPEARSEVRAVYGGFGIAIAAVLGLAAADIGGVRAGVVLAVAAALAGMALGRLISRVVDAGTAFYPIWFYFCVELLAAALLFTAR</sequence>
<keyword evidence="1" id="KW-0812">Transmembrane</keyword>
<name>A0ABP7U041_9PSEU</name>
<comment type="caution">
    <text evidence="2">The sequence shown here is derived from an EMBL/GenBank/DDBJ whole genome shotgun (WGS) entry which is preliminary data.</text>
</comment>
<feature type="transmembrane region" description="Helical" evidence="1">
    <location>
        <begin position="81"/>
        <end position="101"/>
    </location>
</feature>
<feature type="transmembrane region" description="Helical" evidence="1">
    <location>
        <begin position="113"/>
        <end position="130"/>
    </location>
</feature>
<evidence type="ECO:0000256" key="1">
    <source>
        <dbReference type="SAM" id="Phobius"/>
    </source>
</evidence>
<gene>
    <name evidence="2" type="ORF">GCM10022247_68770</name>
</gene>
<organism evidence="2 3">
    <name type="scientific">Allokutzneria multivorans</name>
    <dbReference type="NCBI Taxonomy" id="1142134"/>
    <lineage>
        <taxon>Bacteria</taxon>
        <taxon>Bacillati</taxon>
        <taxon>Actinomycetota</taxon>
        <taxon>Actinomycetes</taxon>
        <taxon>Pseudonocardiales</taxon>
        <taxon>Pseudonocardiaceae</taxon>
        <taxon>Allokutzneria</taxon>
    </lineage>
</organism>
<reference evidence="3" key="1">
    <citation type="journal article" date="2019" name="Int. J. Syst. Evol. Microbiol.">
        <title>The Global Catalogue of Microorganisms (GCM) 10K type strain sequencing project: providing services to taxonomists for standard genome sequencing and annotation.</title>
        <authorList>
            <consortium name="The Broad Institute Genomics Platform"/>
            <consortium name="The Broad Institute Genome Sequencing Center for Infectious Disease"/>
            <person name="Wu L."/>
            <person name="Ma J."/>
        </authorList>
    </citation>
    <scope>NUCLEOTIDE SEQUENCE [LARGE SCALE GENOMIC DNA]</scope>
    <source>
        <strain evidence="3">JCM 17342</strain>
    </source>
</reference>
<keyword evidence="1" id="KW-1133">Transmembrane helix</keyword>
<feature type="transmembrane region" description="Helical" evidence="1">
    <location>
        <begin position="56"/>
        <end position="74"/>
    </location>
</feature>
<evidence type="ECO:0000313" key="3">
    <source>
        <dbReference type="Proteomes" id="UP001501747"/>
    </source>
</evidence>
<feature type="transmembrane region" description="Helical" evidence="1">
    <location>
        <begin position="12"/>
        <end position="36"/>
    </location>
</feature>
<keyword evidence="1" id="KW-0472">Membrane</keyword>
<accession>A0ABP7U041</accession>
<dbReference type="Proteomes" id="UP001501747">
    <property type="component" value="Unassembled WGS sequence"/>
</dbReference>
<evidence type="ECO:0000313" key="2">
    <source>
        <dbReference type="EMBL" id="GAA4033952.1"/>
    </source>
</evidence>
<dbReference type="EMBL" id="BAABAL010000025">
    <property type="protein sequence ID" value="GAA4033952.1"/>
    <property type="molecule type" value="Genomic_DNA"/>
</dbReference>
<dbReference type="Pfam" id="PF14248">
    <property type="entry name" value="DUF4345"/>
    <property type="match status" value="1"/>
</dbReference>